<dbReference type="Proteomes" id="UP000321040">
    <property type="component" value="Unassembled WGS sequence"/>
</dbReference>
<evidence type="ECO:0008006" key="6">
    <source>
        <dbReference type="Google" id="ProtNLM"/>
    </source>
</evidence>
<dbReference type="PANTHER" id="PTHR22916:SF3">
    <property type="entry name" value="UDP-GLCNAC:BETAGAL BETA-1,3-N-ACETYLGLUCOSAMINYLTRANSFERASE-LIKE PROTEIN 1"/>
    <property type="match status" value="1"/>
</dbReference>
<feature type="domain" description="DUF5776" evidence="3">
    <location>
        <begin position="478"/>
        <end position="543"/>
    </location>
</feature>
<evidence type="ECO:0000259" key="3">
    <source>
        <dbReference type="Pfam" id="PF19087"/>
    </source>
</evidence>
<dbReference type="Pfam" id="PF19087">
    <property type="entry name" value="DUF5776"/>
    <property type="match status" value="1"/>
</dbReference>
<proteinExistence type="inferred from homology"/>
<dbReference type="InterPro" id="IPR044081">
    <property type="entry name" value="DUF5776"/>
</dbReference>
<sequence>MKLISIIVSVYNKEKFLEKCIQSIIDLKIDKSIIEAIFVDDVSTDNSYKIIKEYAEEYDFIRCIKLSENTGGPAEPRNVGIQEANGEYLTILDADDWLESDGIPKLVYQMRDNDSDIGFGQCYKHRNNEIVKVANFTSYKEDNGLVPYEINKIFRSIGPWAKIFKRSTVFDHNIKFKNLKYAEDKLFYCEIISKSKSASMTSENVYHVNRYTNNISLVKKTNVMEKAEYNLEVLKEIVKMSLPKIATQQILCRIIEMDFISRFFLTKTFLNSNNKEYFYHIFDEVESIVTNLGFEMNRIIENARYKNVYYAYHYNKEDFVEFVDHALNRANKQKYINNHIVHFKYPKKFNNLNEIKSKCTAVYNGTRLINNKFYKVIEVFRQPEVKINFVKLVKKEDERYSKNLDFILDNNFIYVEARYFEFEDYDFNILIQFNDYETTLVNSIYPDSSKNYKLKSQNHKLELLKSNKKNKKKKANKYLKVVPKFVVLIKDSNIYRDLEFKEKISPIYKGRVFEIVSIDKSTKNVPRLVTKEGYYISANLDIVLSLDFDNLVLQ</sequence>
<dbReference type="InterPro" id="IPR001173">
    <property type="entry name" value="Glyco_trans_2-like"/>
</dbReference>
<evidence type="ECO:0000313" key="5">
    <source>
        <dbReference type="Proteomes" id="UP000321040"/>
    </source>
</evidence>
<dbReference type="SUPFAM" id="SSF53448">
    <property type="entry name" value="Nucleotide-diphospho-sugar transferases"/>
    <property type="match status" value="1"/>
</dbReference>
<evidence type="ECO:0000256" key="1">
    <source>
        <dbReference type="ARBA" id="ARBA00006739"/>
    </source>
</evidence>
<dbReference type="InterPro" id="IPR029044">
    <property type="entry name" value="Nucleotide-diphossugar_trans"/>
</dbReference>
<evidence type="ECO:0000259" key="2">
    <source>
        <dbReference type="Pfam" id="PF00535"/>
    </source>
</evidence>
<gene>
    <name evidence="4" type="ORF">SKL01_04270</name>
</gene>
<dbReference type="Gene3D" id="3.90.550.10">
    <property type="entry name" value="Spore Coat Polysaccharide Biosynthesis Protein SpsA, Chain A"/>
    <property type="match status" value="1"/>
</dbReference>
<dbReference type="EMBL" id="BKAQ01000003">
    <property type="protein sequence ID" value="GEP81249.1"/>
    <property type="molecule type" value="Genomic_DNA"/>
</dbReference>
<dbReference type="RefSeq" id="WP_159031764.1">
    <property type="nucleotide sequence ID" value="NZ_BKAQ01000003.1"/>
</dbReference>
<keyword evidence="5" id="KW-1185">Reference proteome</keyword>
<accession>A0ABQ0XJG8</accession>
<feature type="domain" description="Glycosyltransferase 2-like" evidence="2">
    <location>
        <begin position="5"/>
        <end position="129"/>
    </location>
</feature>
<dbReference type="CDD" id="cd00761">
    <property type="entry name" value="Glyco_tranf_GTA_type"/>
    <property type="match status" value="1"/>
</dbReference>
<dbReference type="Pfam" id="PF00535">
    <property type="entry name" value="Glycos_transf_2"/>
    <property type="match status" value="1"/>
</dbReference>
<name>A0ABQ0XJG8_9STAP</name>
<evidence type="ECO:0000313" key="4">
    <source>
        <dbReference type="EMBL" id="GEP81249.1"/>
    </source>
</evidence>
<comment type="similarity">
    <text evidence="1">Belongs to the glycosyltransferase 2 family.</text>
</comment>
<dbReference type="PANTHER" id="PTHR22916">
    <property type="entry name" value="GLYCOSYLTRANSFERASE"/>
    <property type="match status" value="1"/>
</dbReference>
<reference evidence="4 5" key="1">
    <citation type="submission" date="2019-07" db="EMBL/GenBank/DDBJ databases">
        <title>Whole genome shotgun sequence of Staphylococcus kloosii NBRC 109624.</title>
        <authorList>
            <person name="Hosoyama A."/>
            <person name="Uohara A."/>
            <person name="Ohji S."/>
            <person name="Ichikawa N."/>
        </authorList>
    </citation>
    <scope>NUCLEOTIDE SEQUENCE [LARGE SCALE GENOMIC DNA]</scope>
    <source>
        <strain evidence="4 5">NBRC 109624</strain>
    </source>
</reference>
<comment type="caution">
    <text evidence="4">The sequence shown here is derived from an EMBL/GenBank/DDBJ whole genome shotgun (WGS) entry which is preliminary data.</text>
</comment>
<organism evidence="4 5">
    <name type="scientific">Staphylococcus kloosii</name>
    <dbReference type="NCBI Taxonomy" id="29384"/>
    <lineage>
        <taxon>Bacteria</taxon>
        <taxon>Bacillati</taxon>
        <taxon>Bacillota</taxon>
        <taxon>Bacilli</taxon>
        <taxon>Bacillales</taxon>
        <taxon>Staphylococcaceae</taxon>
        <taxon>Staphylococcus</taxon>
    </lineage>
</organism>
<dbReference type="GeneID" id="69904095"/>
<protein>
    <recommendedName>
        <fullName evidence="6">Glycosyl transferase</fullName>
    </recommendedName>
</protein>